<dbReference type="InterPro" id="IPR015422">
    <property type="entry name" value="PyrdxlP-dep_Trfase_small"/>
</dbReference>
<dbReference type="GO" id="GO:0008483">
    <property type="term" value="F:transaminase activity"/>
    <property type="evidence" value="ECO:0007669"/>
    <property type="project" value="UniProtKB-KW"/>
</dbReference>
<dbReference type="Proteomes" id="UP000523795">
    <property type="component" value="Unassembled WGS sequence"/>
</dbReference>
<comment type="similarity">
    <text evidence="1 3">Belongs to the class-III pyridoxal-phosphate-dependent aminotransferase family.</text>
</comment>
<accession>A0ABX1JRI0</accession>
<evidence type="ECO:0000256" key="1">
    <source>
        <dbReference type="ARBA" id="ARBA00008954"/>
    </source>
</evidence>
<protein>
    <submittedName>
        <fullName evidence="4">Aminotransferase class III-fold pyridoxal phosphate-dependent enzyme</fullName>
    </submittedName>
</protein>
<keyword evidence="4" id="KW-0032">Aminotransferase</keyword>
<dbReference type="InterPro" id="IPR005814">
    <property type="entry name" value="Aminotrans_3"/>
</dbReference>
<gene>
    <name evidence="4" type="ORF">HER39_13710</name>
</gene>
<feature type="non-terminal residue" evidence="4">
    <location>
        <position position="1"/>
    </location>
</feature>
<dbReference type="SUPFAM" id="SSF53383">
    <property type="entry name" value="PLP-dependent transferases"/>
    <property type="match status" value="1"/>
</dbReference>
<keyword evidence="2 3" id="KW-0663">Pyridoxal phosphate</keyword>
<dbReference type="PANTHER" id="PTHR45688">
    <property type="match status" value="1"/>
</dbReference>
<organism evidence="4 5">
    <name type="scientific">Arthrobacter deserti</name>
    <dbReference type="NCBI Taxonomy" id="1742687"/>
    <lineage>
        <taxon>Bacteria</taxon>
        <taxon>Bacillati</taxon>
        <taxon>Actinomycetota</taxon>
        <taxon>Actinomycetes</taxon>
        <taxon>Micrococcales</taxon>
        <taxon>Micrococcaceae</taxon>
        <taxon>Arthrobacter</taxon>
    </lineage>
</organism>
<dbReference type="InterPro" id="IPR015424">
    <property type="entry name" value="PyrdxlP-dep_Trfase"/>
</dbReference>
<comment type="caution">
    <text evidence="4">The sequence shown here is derived from an EMBL/GenBank/DDBJ whole genome shotgun (WGS) entry which is preliminary data.</text>
</comment>
<dbReference type="InterPro" id="IPR015421">
    <property type="entry name" value="PyrdxlP-dep_Trfase_major"/>
</dbReference>
<reference evidence="4 5" key="1">
    <citation type="submission" date="2020-04" db="EMBL/GenBank/DDBJ databases">
        <authorList>
            <person name="Liu S."/>
        </authorList>
    </citation>
    <scope>NUCLEOTIDE SEQUENCE [LARGE SCALE GENOMIC DNA]</scope>
    <source>
        <strain evidence="4 5">CGMCC 1.15091</strain>
    </source>
</reference>
<name>A0ABX1JRI0_9MICC</name>
<evidence type="ECO:0000313" key="5">
    <source>
        <dbReference type="Proteomes" id="UP000523795"/>
    </source>
</evidence>
<feature type="non-terminal residue" evidence="4">
    <location>
        <position position="318"/>
    </location>
</feature>
<keyword evidence="4" id="KW-0808">Transferase</keyword>
<dbReference type="PROSITE" id="PS00600">
    <property type="entry name" value="AA_TRANSFER_CLASS_3"/>
    <property type="match status" value="1"/>
</dbReference>
<dbReference type="Gene3D" id="3.40.640.10">
    <property type="entry name" value="Type I PLP-dependent aspartate aminotransferase-like (Major domain)"/>
    <property type="match status" value="1"/>
</dbReference>
<dbReference type="Pfam" id="PF00202">
    <property type="entry name" value="Aminotran_3"/>
    <property type="match status" value="1"/>
</dbReference>
<evidence type="ECO:0000313" key="4">
    <source>
        <dbReference type="EMBL" id="NKX51603.1"/>
    </source>
</evidence>
<evidence type="ECO:0000256" key="2">
    <source>
        <dbReference type="ARBA" id="ARBA00022898"/>
    </source>
</evidence>
<keyword evidence="5" id="KW-1185">Reference proteome</keyword>
<dbReference type="EMBL" id="JAAZSR010000263">
    <property type="protein sequence ID" value="NKX51603.1"/>
    <property type="molecule type" value="Genomic_DNA"/>
</dbReference>
<dbReference type="PANTHER" id="PTHR45688:SF13">
    <property type="entry name" value="ALANINE--GLYOXYLATE AMINOTRANSFERASE 2-LIKE"/>
    <property type="match status" value="1"/>
</dbReference>
<sequence>DLALRLAKAFSGREDVLCVRESYHGWSLGADAVSTSTSDNPRAEETRPAWVHVLDAPNSYRGTHRGEGAGRAYARDALQVLKAQGEAGTPAGTYIAEPRNGNAGGIGMPPGYLPAVYDAVRAQGGVCISDEVQVGYGRQGFHFWGYEEHGVVPDIITVAKAMGNGHPLGAVITRRGIAVALASQGSFFSSSGGSTLSSRIGTTVLDVLEGEGLQANAREVGSYLRAGLEALARRQPLIGAVHGMGLYLGVELVRDRVTLVPAVAETAAICRRLLGLGVVVQPTGDRQNVLKVKPPLCFTRDSARFFIETLEEVLSDGW</sequence>
<dbReference type="Gene3D" id="3.90.1150.10">
    <property type="entry name" value="Aspartate Aminotransferase, domain 1"/>
    <property type="match status" value="1"/>
</dbReference>
<dbReference type="InterPro" id="IPR049704">
    <property type="entry name" value="Aminotrans_3_PPA_site"/>
</dbReference>
<proteinExistence type="inferred from homology"/>
<evidence type="ECO:0000256" key="3">
    <source>
        <dbReference type="RuleBase" id="RU003560"/>
    </source>
</evidence>